<evidence type="ECO:0000313" key="3">
    <source>
        <dbReference type="Proteomes" id="UP001165587"/>
    </source>
</evidence>
<comment type="caution">
    <text evidence="2">The sequence shown here is derived from an EMBL/GenBank/DDBJ whole genome shotgun (WGS) entry which is preliminary data.</text>
</comment>
<gene>
    <name evidence="2" type="ORF">N1028_18705</name>
</gene>
<keyword evidence="1" id="KW-0812">Transmembrane</keyword>
<keyword evidence="3" id="KW-1185">Reference proteome</keyword>
<dbReference type="AlphaFoldDB" id="A0AA41XJE8"/>
<protein>
    <submittedName>
        <fullName evidence="2">Uncharacterized protein</fullName>
    </submittedName>
</protein>
<evidence type="ECO:0000256" key="1">
    <source>
        <dbReference type="SAM" id="Phobius"/>
    </source>
</evidence>
<dbReference type="EMBL" id="JANLCK010000017">
    <property type="protein sequence ID" value="MCS5727933.1"/>
    <property type="molecule type" value="Genomic_DNA"/>
</dbReference>
<evidence type="ECO:0000313" key="2">
    <source>
        <dbReference type="EMBL" id="MCS5727933.1"/>
    </source>
</evidence>
<name>A0AA41XJE8_9MICO</name>
<proteinExistence type="predicted"/>
<dbReference type="RefSeq" id="WP_259531034.1">
    <property type="nucleotide sequence ID" value="NZ_JANLCK010000017.1"/>
</dbReference>
<keyword evidence="1" id="KW-0472">Membrane</keyword>
<feature type="transmembrane region" description="Helical" evidence="1">
    <location>
        <begin position="14"/>
        <end position="34"/>
    </location>
</feature>
<accession>A0AA41XJE8</accession>
<keyword evidence="1" id="KW-1133">Transmembrane helix</keyword>
<organism evidence="2 3">
    <name type="scientific">Herbiconiux oxytropis</name>
    <dbReference type="NCBI Taxonomy" id="2970915"/>
    <lineage>
        <taxon>Bacteria</taxon>
        <taxon>Bacillati</taxon>
        <taxon>Actinomycetota</taxon>
        <taxon>Actinomycetes</taxon>
        <taxon>Micrococcales</taxon>
        <taxon>Microbacteriaceae</taxon>
        <taxon>Herbiconiux</taxon>
    </lineage>
</organism>
<sequence length="167" mass="18500">MTGSTKLGARSRPGWRYTAISVLSISLGFGVRSLLPPFVIDDVLWREMLVGPPLAGVFAVVAATIAFFPAFRSTRITRENAAREQWWKRAEWALGQAGSDSRTGREVANDALVALSEEATRMEFRMIFRTIENLQSSAGLDAVAGPRDNGWWRRYVPWVKSAKGGAR</sequence>
<feature type="transmembrane region" description="Helical" evidence="1">
    <location>
        <begin position="54"/>
        <end position="71"/>
    </location>
</feature>
<reference evidence="2" key="1">
    <citation type="submission" date="2022-08" db="EMBL/GenBank/DDBJ databases">
        <authorList>
            <person name="Deng Y."/>
            <person name="Han X.-F."/>
            <person name="Zhang Y.-Q."/>
        </authorList>
    </citation>
    <scope>NUCLEOTIDE SEQUENCE</scope>
    <source>
        <strain evidence="2">CPCC 203407</strain>
    </source>
</reference>
<dbReference type="Proteomes" id="UP001165587">
    <property type="component" value="Unassembled WGS sequence"/>
</dbReference>